<reference evidence="2 3" key="1">
    <citation type="submission" date="2017-12" db="EMBL/GenBank/DDBJ databases">
        <authorList>
            <person name="Pombert J.-F."/>
            <person name="Haag K.L."/>
            <person name="Ebert D."/>
        </authorList>
    </citation>
    <scope>NUCLEOTIDE SEQUENCE [LARGE SCALE GENOMIC DNA]</scope>
    <source>
        <strain evidence="2">BE-OM-2</strain>
    </source>
</reference>
<evidence type="ECO:0000256" key="1">
    <source>
        <dbReference type="SAM" id="SignalP"/>
    </source>
</evidence>
<organism evidence="2 3">
    <name type="scientific">Hamiltosporidium magnivora</name>
    <dbReference type="NCBI Taxonomy" id="148818"/>
    <lineage>
        <taxon>Eukaryota</taxon>
        <taxon>Fungi</taxon>
        <taxon>Fungi incertae sedis</taxon>
        <taxon>Microsporidia</taxon>
        <taxon>Dubosqiidae</taxon>
        <taxon>Hamiltosporidium</taxon>
    </lineage>
</organism>
<proteinExistence type="predicted"/>
<feature type="chain" id="PRO_5020809364" evidence="1">
    <location>
        <begin position="19"/>
        <end position="102"/>
    </location>
</feature>
<name>A0A4Q9KQH7_9MICR</name>
<dbReference type="VEuPathDB" id="MicrosporidiaDB:CWI36_3281p0010"/>
<sequence>MYWIINRTLLFLATIISGCNESIEHSDYILSNTKENQSIFFNLINKGTEVFSILYRSPEERKIVKKEIFLYFKQVQENILKPENKNIFKIYTFSKFYLIFLQ</sequence>
<protein>
    <submittedName>
        <fullName evidence="2">Uncharacterized protein</fullName>
    </submittedName>
</protein>
<gene>
    <name evidence="2" type="ORF">CWI36_3281p0010</name>
</gene>
<comment type="caution">
    <text evidence="2">The sequence shown here is derived from an EMBL/GenBank/DDBJ whole genome shotgun (WGS) entry which is preliminary data.</text>
</comment>
<dbReference type="AlphaFoldDB" id="A0A4Q9KQH7"/>
<dbReference type="PROSITE" id="PS51257">
    <property type="entry name" value="PROKAR_LIPOPROTEIN"/>
    <property type="match status" value="1"/>
</dbReference>
<dbReference type="EMBL" id="PITI01003281">
    <property type="protein sequence ID" value="TBT96906.1"/>
    <property type="molecule type" value="Genomic_DNA"/>
</dbReference>
<feature type="signal peptide" evidence="1">
    <location>
        <begin position="1"/>
        <end position="18"/>
    </location>
</feature>
<evidence type="ECO:0000313" key="3">
    <source>
        <dbReference type="Proteomes" id="UP000291404"/>
    </source>
</evidence>
<evidence type="ECO:0000313" key="2">
    <source>
        <dbReference type="EMBL" id="TBT96906.1"/>
    </source>
</evidence>
<accession>A0A4Q9KQH7</accession>
<keyword evidence="1" id="KW-0732">Signal</keyword>
<dbReference type="Proteomes" id="UP000291404">
    <property type="component" value="Unassembled WGS sequence"/>
</dbReference>
<feature type="non-terminal residue" evidence="2">
    <location>
        <position position="102"/>
    </location>
</feature>
<keyword evidence="3" id="KW-1185">Reference proteome</keyword>
<dbReference type="VEuPathDB" id="MicrosporidiaDB:CWI39_1111p0010"/>